<dbReference type="SUPFAM" id="SSF55681">
    <property type="entry name" value="Class II aaRS and biotin synthetases"/>
    <property type="match status" value="1"/>
</dbReference>
<dbReference type="InterPro" id="IPR002312">
    <property type="entry name" value="Asp/Asn-tRNA-synth_IIb"/>
</dbReference>
<dbReference type="Gene3D" id="3.30.1360.30">
    <property type="entry name" value="GAD-like domain"/>
    <property type="match status" value="1"/>
</dbReference>
<dbReference type="Proteomes" id="UP001174909">
    <property type="component" value="Unassembled WGS sequence"/>
</dbReference>
<dbReference type="InterPro" id="IPR012340">
    <property type="entry name" value="NA-bd_OB-fold"/>
</dbReference>
<dbReference type="InterPro" id="IPR006195">
    <property type="entry name" value="aa-tRNA-synth_II"/>
</dbReference>
<dbReference type="Pfam" id="PF02938">
    <property type="entry name" value="GAD"/>
    <property type="match status" value="1"/>
</dbReference>
<name>A0AA35SGK5_GEOBA</name>
<feature type="non-terminal residue" evidence="8">
    <location>
        <position position="1"/>
    </location>
</feature>
<dbReference type="PANTHER" id="PTHR22594">
    <property type="entry name" value="ASPARTYL/LYSYL-TRNA SYNTHETASE"/>
    <property type="match status" value="1"/>
</dbReference>
<keyword evidence="3" id="KW-0547">Nucleotide-binding</keyword>
<keyword evidence="2 8" id="KW-0436">Ligase</keyword>
<dbReference type="InterPro" id="IPR004364">
    <property type="entry name" value="Aa-tRNA-synt_II"/>
</dbReference>
<dbReference type="Pfam" id="PF01336">
    <property type="entry name" value="tRNA_anti-codon"/>
    <property type="match status" value="1"/>
</dbReference>
<dbReference type="GO" id="GO:0003676">
    <property type="term" value="F:nucleic acid binding"/>
    <property type="evidence" value="ECO:0007669"/>
    <property type="project" value="InterPro"/>
</dbReference>
<evidence type="ECO:0000256" key="5">
    <source>
        <dbReference type="ARBA" id="ARBA00022917"/>
    </source>
</evidence>
<sequence length="599" mass="66557">VDALKTQDCGALRAAHDSTATTLSGWVSRRRDHGGIIFIDLRDRSGYVQIVLNPEHLSAEHYETAERLRSEWCVEVTGTVRLRPEGSENPALPTGEVEVMVEGLTVLNPSLTPPFYITDDVDADESLRLRYRYLDLRRPKMQDNLRLRHQTVKYIRDYLDGHGFLEIETPILIKSTPEGARDYLVPSRTHPGNFYALPQSPQQLKQLLMVSGVERYFQIARCFRDEDLRADRQPEFTQLDLEMSFVEEEDVLGLIEGLYAGLVRELTPQFKIKTPFQRLPYADAMARFGSDKPDLRYGLEMADVSDLAAETEFRVFRGILDRGGIIKAMAVPGKGGLTGADMRRMEDTAKEFGAAGMSHVRLTGDGALDSLTDDDALLSPGLRMPVEWVRRLAERAEAQRGDLILLMAGPARLANQWLAAMRSHLAAQMELADPAMLSFAFVTDFPLFQWDDATERWDSAHHPFTAPAPGCEAMLDGEDLASIPSRAYDLVCNGSELASGSIRIHQRELQEKIFSILGYSAEQISERFGHILEAFDYGAPPHGGIAPGIDRLVAMLAGADSLREVIAFPKTQSGSDLLFGAPSGVDAGQLRDLAIRIVE</sequence>
<comment type="similarity">
    <text evidence="1">Belongs to the class-II aminoacyl-tRNA synthetase family. Type 1 subfamily.</text>
</comment>
<dbReference type="HAMAP" id="MF_00044">
    <property type="entry name" value="Asp_tRNA_synth_type1"/>
    <property type="match status" value="1"/>
</dbReference>
<dbReference type="InterPro" id="IPR047090">
    <property type="entry name" value="AspRS_core"/>
</dbReference>
<dbReference type="InterPro" id="IPR004524">
    <property type="entry name" value="Asp-tRNA-ligase_1"/>
</dbReference>
<dbReference type="CDD" id="cd04317">
    <property type="entry name" value="EcAspRS_like_N"/>
    <property type="match status" value="1"/>
</dbReference>
<dbReference type="GO" id="GO:0005524">
    <property type="term" value="F:ATP binding"/>
    <property type="evidence" value="ECO:0007669"/>
    <property type="project" value="UniProtKB-KW"/>
</dbReference>
<proteinExistence type="inferred from homology"/>
<dbReference type="CDD" id="cd00777">
    <property type="entry name" value="AspRS_core"/>
    <property type="match status" value="1"/>
</dbReference>
<evidence type="ECO:0000256" key="6">
    <source>
        <dbReference type="ARBA" id="ARBA00023146"/>
    </source>
</evidence>
<evidence type="ECO:0000256" key="1">
    <source>
        <dbReference type="ARBA" id="ARBA00006303"/>
    </source>
</evidence>
<dbReference type="SUPFAM" id="SSF50249">
    <property type="entry name" value="Nucleic acid-binding proteins"/>
    <property type="match status" value="1"/>
</dbReference>
<dbReference type="GO" id="GO:0006422">
    <property type="term" value="P:aspartyl-tRNA aminoacylation"/>
    <property type="evidence" value="ECO:0007669"/>
    <property type="project" value="TreeGrafter"/>
</dbReference>
<comment type="caution">
    <text evidence="8">The sequence shown here is derived from an EMBL/GenBank/DDBJ whole genome shotgun (WGS) entry which is preliminary data.</text>
</comment>
<dbReference type="EMBL" id="CASHTH010002320">
    <property type="protein sequence ID" value="CAI8028236.1"/>
    <property type="molecule type" value="Genomic_DNA"/>
</dbReference>
<reference evidence="8" key="1">
    <citation type="submission" date="2023-03" db="EMBL/GenBank/DDBJ databases">
        <authorList>
            <person name="Steffen K."/>
            <person name="Cardenas P."/>
        </authorList>
    </citation>
    <scope>NUCLEOTIDE SEQUENCE</scope>
</reference>
<evidence type="ECO:0000256" key="3">
    <source>
        <dbReference type="ARBA" id="ARBA00022741"/>
    </source>
</evidence>
<gene>
    <name evidence="8" type="ORF">GBAR_LOCUS16112</name>
</gene>
<evidence type="ECO:0000259" key="7">
    <source>
        <dbReference type="PROSITE" id="PS50862"/>
    </source>
</evidence>
<keyword evidence="6" id="KW-0030">Aminoacyl-tRNA synthetase</keyword>
<dbReference type="Gene3D" id="2.40.50.140">
    <property type="entry name" value="Nucleic acid-binding proteins"/>
    <property type="match status" value="1"/>
</dbReference>
<dbReference type="AlphaFoldDB" id="A0AA35SGK5"/>
<evidence type="ECO:0000313" key="8">
    <source>
        <dbReference type="EMBL" id="CAI8028236.1"/>
    </source>
</evidence>
<accession>A0AA35SGK5</accession>
<dbReference type="Gene3D" id="3.30.930.10">
    <property type="entry name" value="Bira Bifunctional Protein, Domain 2"/>
    <property type="match status" value="1"/>
</dbReference>
<dbReference type="PANTHER" id="PTHR22594:SF5">
    <property type="entry name" value="ASPARTATE--TRNA LIGASE, MITOCHONDRIAL"/>
    <property type="match status" value="1"/>
</dbReference>
<evidence type="ECO:0000313" key="9">
    <source>
        <dbReference type="Proteomes" id="UP001174909"/>
    </source>
</evidence>
<dbReference type="Pfam" id="PF00152">
    <property type="entry name" value="tRNA-synt_2"/>
    <property type="match status" value="1"/>
</dbReference>
<keyword evidence="9" id="KW-1185">Reference proteome</keyword>
<evidence type="ECO:0000256" key="4">
    <source>
        <dbReference type="ARBA" id="ARBA00022840"/>
    </source>
</evidence>
<dbReference type="PROSITE" id="PS50862">
    <property type="entry name" value="AA_TRNA_LIGASE_II"/>
    <property type="match status" value="1"/>
</dbReference>
<dbReference type="InterPro" id="IPR045864">
    <property type="entry name" value="aa-tRNA-synth_II/BPL/LPL"/>
</dbReference>
<dbReference type="GO" id="GO:0005737">
    <property type="term" value="C:cytoplasm"/>
    <property type="evidence" value="ECO:0007669"/>
    <property type="project" value="InterPro"/>
</dbReference>
<dbReference type="PRINTS" id="PR01042">
    <property type="entry name" value="TRNASYNTHASP"/>
</dbReference>
<dbReference type="NCBIfam" id="NF001750">
    <property type="entry name" value="PRK00476.1"/>
    <property type="match status" value="1"/>
</dbReference>
<dbReference type="InterPro" id="IPR029351">
    <property type="entry name" value="GAD_dom"/>
</dbReference>
<dbReference type="NCBIfam" id="TIGR00459">
    <property type="entry name" value="aspS_bact"/>
    <property type="match status" value="1"/>
</dbReference>
<dbReference type="SUPFAM" id="SSF55261">
    <property type="entry name" value="GAD domain-like"/>
    <property type="match status" value="1"/>
</dbReference>
<protein>
    <submittedName>
        <fullName evidence="8">Aspartate--tRNA(Asp/Asn) ligase</fullName>
    </submittedName>
</protein>
<keyword evidence="5" id="KW-0648">Protein biosynthesis</keyword>
<organism evidence="8 9">
    <name type="scientific">Geodia barretti</name>
    <name type="common">Barrett's horny sponge</name>
    <dbReference type="NCBI Taxonomy" id="519541"/>
    <lineage>
        <taxon>Eukaryota</taxon>
        <taxon>Metazoa</taxon>
        <taxon>Porifera</taxon>
        <taxon>Demospongiae</taxon>
        <taxon>Heteroscleromorpha</taxon>
        <taxon>Tetractinellida</taxon>
        <taxon>Astrophorina</taxon>
        <taxon>Geodiidae</taxon>
        <taxon>Geodia</taxon>
    </lineage>
</organism>
<dbReference type="InterPro" id="IPR004365">
    <property type="entry name" value="NA-bd_OB_tRNA"/>
</dbReference>
<feature type="domain" description="Aminoacyl-transfer RNA synthetases class-II family profile" evidence="7">
    <location>
        <begin position="145"/>
        <end position="569"/>
    </location>
</feature>
<dbReference type="InterPro" id="IPR004115">
    <property type="entry name" value="GAD-like_sf"/>
</dbReference>
<dbReference type="InterPro" id="IPR047089">
    <property type="entry name" value="Asp-tRNA-ligase_1_N"/>
</dbReference>
<dbReference type="GO" id="GO:0004815">
    <property type="term" value="F:aspartate-tRNA ligase activity"/>
    <property type="evidence" value="ECO:0007669"/>
    <property type="project" value="TreeGrafter"/>
</dbReference>
<evidence type="ECO:0000256" key="2">
    <source>
        <dbReference type="ARBA" id="ARBA00022598"/>
    </source>
</evidence>
<keyword evidence="4" id="KW-0067">ATP-binding</keyword>